<evidence type="ECO:0000313" key="1">
    <source>
        <dbReference type="EMBL" id="QDU42532.1"/>
    </source>
</evidence>
<evidence type="ECO:0000313" key="2">
    <source>
        <dbReference type="Proteomes" id="UP000319383"/>
    </source>
</evidence>
<dbReference type="GO" id="GO:0016811">
    <property type="term" value="F:hydrolase activity, acting on carbon-nitrogen (but not peptide) bonds, in linear amides"/>
    <property type="evidence" value="ECO:0007669"/>
    <property type="project" value="TreeGrafter"/>
</dbReference>
<dbReference type="RefSeq" id="WP_145374572.1">
    <property type="nucleotide sequence ID" value="NZ_CP036276.1"/>
</dbReference>
<accession>A0A517ZJ58</accession>
<dbReference type="EMBL" id="CP036276">
    <property type="protein sequence ID" value="QDU42532.1"/>
    <property type="molecule type" value="Genomic_DNA"/>
</dbReference>
<dbReference type="PANTHER" id="PTHR12993">
    <property type="entry name" value="N-ACETYLGLUCOSAMINYL-PHOSPHATIDYLINOSITOL DE-N-ACETYLASE-RELATED"/>
    <property type="match status" value="1"/>
</dbReference>
<dbReference type="EC" id="3.5.1.115" evidence="1"/>
<dbReference type="InterPro" id="IPR024078">
    <property type="entry name" value="LmbE-like_dom_sf"/>
</dbReference>
<organism evidence="1 2">
    <name type="scientific">Symmachiella dynata</name>
    <dbReference type="NCBI Taxonomy" id="2527995"/>
    <lineage>
        <taxon>Bacteria</taxon>
        <taxon>Pseudomonadati</taxon>
        <taxon>Planctomycetota</taxon>
        <taxon>Planctomycetia</taxon>
        <taxon>Planctomycetales</taxon>
        <taxon>Planctomycetaceae</taxon>
        <taxon>Symmachiella</taxon>
    </lineage>
</organism>
<dbReference type="AlphaFoldDB" id="A0A517ZJ58"/>
<keyword evidence="2" id="KW-1185">Reference proteome</keyword>
<dbReference type="Proteomes" id="UP000319383">
    <property type="component" value="Chromosome"/>
</dbReference>
<dbReference type="SUPFAM" id="SSF102588">
    <property type="entry name" value="LmbE-like"/>
    <property type="match status" value="1"/>
</dbReference>
<reference evidence="1 2" key="1">
    <citation type="submission" date="2019-02" db="EMBL/GenBank/DDBJ databases">
        <title>Deep-cultivation of Planctomycetes and their phenomic and genomic characterization uncovers novel biology.</title>
        <authorList>
            <person name="Wiegand S."/>
            <person name="Jogler M."/>
            <person name="Boedeker C."/>
            <person name="Pinto D."/>
            <person name="Vollmers J."/>
            <person name="Rivas-Marin E."/>
            <person name="Kohn T."/>
            <person name="Peeters S.H."/>
            <person name="Heuer A."/>
            <person name="Rast P."/>
            <person name="Oberbeckmann S."/>
            <person name="Bunk B."/>
            <person name="Jeske O."/>
            <person name="Meyerdierks A."/>
            <person name="Storesund J.E."/>
            <person name="Kallscheuer N."/>
            <person name="Luecker S."/>
            <person name="Lage O.M."/>
            <person name="Pohl T."/>
            <person name="Merkel B.J."/>
            <person name="Hornburger P."/>
            <person name="Mueller R.-W."/>
            <person name="Bruemmer F."/>
            <person name="Labrenz M."/>
            <person name="Spormann A.M."/>
            <person name="Op den Camp H."/>
            <person name="Overmann J."/>
            <person name="Amann R."/>
            <person name="Jetten M.S.M."/>
            <person name="Mascher T."/>
            <person name="Medema M.H."/>
            <person name="Devos D.P."/>
            <person name="Kaster A.-K."/>
            <person name="Ovreas L."/>
            <person name="Rohde M."/>
            <person name="Galperin M.Y."/>
            <person name="Jogler C."/>
        </authorList>
    </citation>
    <scope>NUCLEOTIDE SEQUENCE [LARGE SCALE GENOMIC DNA]</scope>
    <source>
        <strain evidence="1 2">Mal52</strain>
    </source>
</reference>
<protein>
    <submittedName>
        <fullName evidence="1">Mycothiol S-conjugate amidase</fullName>
        <ecNumber evidence="1">3.5.1.115</ecNumber>
    </submittedName>
</protein>
<dbReference type="PANTHER" id="PTHR12993:SF30">
    <property type="entry name" value="N-ACETYL-ALPHA-D-GLUCOSAMINYL L-MALATE DEACETYLASE 1"/>
    <property type="match status" value="1"/>
</dbReference>
<dbReference type="InterPro" id="IPR003737">
    <property type="entry name" value="GlcNAc_PI_deacetylase-related"/>
</dbReference>
<gene>
    <name evidence="1" type="primary">mca_1</name>
    <name evidence="1" type="ORF">Mal52_09950</name>
</gene>
<dbReference type="Pfam" id="PF02585">
    <property type="entry name" value="PIG-L"/>
    <property type="match status" value="1"/>
</dbReference>
<dbReference type="Gene3D" id="3.40.50.10320">
    <property type="entry name" value="LmbE-like"/>
    <property type="match status" value="1"/>
</dbReference>
<name>A0A517ZJ58_9PLAN</name>
<sequence length="245" mass="27189">MTIELPEALDVVAVGAHPDDVEIACGGTLASLVRQGYRVGIIDLTDGEPTPRSPGPEVRLAEAREAAEILGVQVRETLDLPNRKLFDSFETRVALAKVFRRYRPRVVLGLAGKTPLASPDHWQAMQITDAAIFYSRLTKWDADFDHLPVHSISKQLWYPLGLSTLQFPESSGHFVVDISETIELKLKAIRAYRTQFPPEKDRVFRLVESQNQFYGASAGFEAGEMLLCATTLGVRDLLKTVLPDS</sequence>
<proteinExistence type="predicted"/>
<keyword evidence="1" id="KW-0378">Hydrolase</keyword>
<dbReference type="KEGG" id="sdyn:Mal52_09950"/>